<evidence type="ECO:0000256" key="5">
    <source>
        <dbReference type="ARBA" id="ARBA00023239"/>
    </source>
</evidence>
<dbReference type="EC" id="4.2.1.75" evidence="3"/>
<evidence type="ECO:0000256" key="3">
    <source>
        <dbReference type="ARBA" id="ARBA00013109"/>
    </source>
</evidence>
<keyword evidence="5" id="KW-0456">Lyase</keyword>
<accession>A0AAW2H4I0</accession>
<evidence type="ECO:0000256" key="2">
    <source>
        <dbReference type="ARBA" id="ARBA00008133"/>
    </source>
</evidence>
<comment type="caution">
    <text evidence="13">The sequence shown here is derived from an EMBL/GenBank/DDBJ whole genome shotgun (WGS) entry which is preliminary data.</text>
</comment>
<evidence type="ECO:0000256" key="6">
    <source>
        <dbReference type="ARBA" id="ARBA00023244"/>
    </source>
</evidence>
<dbReference type="PANTHER" id="PTHR12390:SF0">
    <property type="entry name" value="UROPORPHYRINOGEN-III SYNTHASE"/>
    <property type="match status" value="1"/>
</dbReference>
<dbReference type="InterPro" id="IPR039793">
    <property type="entry name" value="UROS/Hem4"/>
</dbReference>
<keyword evidence="14" id="KW-1185">Reference proteome</keyword>
<keyword evidence="6" id="KW-0627">Porphyrin biosynthesis</keyword>
<dbReference type="SUPFAM" id="SSF69618">
    <property type="entry name" value="HemD-like"/>
    <property type="match status" value="1"/>
</dbReference>
<evidence type="ECO:0000256" key="9">
    <source>
        <dbReference type="ARBA" id="ARBA00040167"/>
    </source>
</evidence>
<comment type="function">
    <text evidence="11">Catalyzes cyclization of the linear tetrapyrrole, hydroxymethylbilane, to the macrocyclic uroporphyrinogen III, the branch point for the various sub-pathways leading to the wide diversity of porphyrins. Porphyrins act as cofactors for a multitude of enzymes that perform a variety of processes within the cell such as methionine synthesis (vitamin B12) or oxygen transport (heme).</text>
</comment>
<dbReference type="PANTHER" id="PTHR12390">
    <property type="entry name" value="UROPORPHYRINOGEN III SYNTHASE"/>
    <property type="match status" value="1"/>
</dbReference>
<dbReference type="EMBL" id="JADYXP020000001">
    <property type="protein sequence ID" value="KAL0134447.1"/>
    <property type="molecule type" value="Genomic_DNA"/>
</dbReference>
<evidence type="ECO:0000256" key="4">
    <source>
        <dbReference type="ARBA" id="ARBA00023133"/>
    </source>
</evidence>
<keyword evidence="4" id="KW-0350">Heme biosynthesis</keyword>
<dbReference type="CDD" id="cd06578">
    <property type="entry name" value="HemD"/>
    <property type="match status" value="1"/>
</dbReference>
<evidence type="ECO:0000256" key="7">
    <source>
        <dbReference type="ARBA" id="ARBA00031702"/>
    </source>
</evidence>
<name>A0AAW2H4I0_9HYME</name>
<dbReference type="Proteomes" id="UP001430953">
    <property type="component" value="Unassembled WGS sequence"/>
</dbReference>
<comment type="catalytic activity">
    <reaction evidence="10">
        <text>hydroxymethylbilane = uroporphyrinogen III + H2O</text>
        <dbReference type="Rhea" id="RHEA:18965"/>
        <dbReference type="ChEBI" id="CHEBI:15377"/>
        <dbReference type="ChEBI" id="CHEBI:57308"/>
        <dbReference type="ChEBI" id="CHEBI:57845"/>
        <dbReference type="EC" id="4.2.1.75"/>
    </reaction>
</comment>
<protein>
    <recommendedName>
        <fullName evidence="9">Uroporphyrinogen-III synthase</fullName>
        <ecNumber evidence="3">4.2.1.75</ecNumber>
    </recommendedName>
    <alternativeName>
        <fullName evidence="8">Hydroxymethylbilane hydrolyase [cyclizing]</fullName>
    </alternativeName>
    <alternativeName>
        <fullName evidence="7">Uroporphyrinogen-III cosynthase</fullName>
    </alternativeName>
</protein>
<dbReference type="GO" id="GO:0006785">
    <property type="term" value="P:heme B biosynthetic process"/>
    <property type="evidence" value="ECO:0007669"/>
    <property type="project" value="UniProtKB-ARBA"/>
</dbReference>
<comment type="pathway">
    <text evidence="1">Porphyrin-containing compound metabolism; protoporphyrin-IX biosynthesis; coproporphyrinogen-III from 5-aminolevulinate: step 3/4.</text>
</comment>
<proteinExistence type="inferred from homology"/>
<dbReference type="GO" id="GO:0006780">
    <property type="term" value="P:uroporphyrinogen III biosynthetic process"/>
    <property type="evidence" value="ECO:0007669"/>
    <property type="project" value="InterPro"/>
</dbReference>
<evidence type="ECO:0000259" key="12">
    <source>
        <dbReference type="Pfam" id="PF02602"/>
    </source>
</evidence>
<gene>
    <name evidence="13" type="ORF">PUN28_001317</name>
</gene>
<dbReference type="FunFam" id="3.40.50.10090:FF:000003">
    <property type="entry name" value="uroporphyrinogen-III synthase"/>
    <property type="match status" value="1"/>
</dbReference>
<organism evidence="13 14">
    <name type="scientific">Cardiocondyla obscurior</name>
    <dbReference type="NCBI Taxonomy" id="286306"/>
    <lineage>
        <taxon>Eukaryota</taxon>
        <taxon>Metazoa</taxon>
        <taxon>Ecdysozoa</taxon>
        <taxon>Arthropoda</taxon>
        <taxon>Hexapoda</taxon>
        <taxon>Insecta</taxon>
        <taxon>Pterygota</taxon>
        <taxon>Neoptera</taxon>
        <taxon>Endopterygota</taxon>
        <taxon>Hymenoptera</taxon>
        <taxon>Apocrita</taxon>
        <taxon>Aculeata</taxon>
        <taxon>Formicoidea</taxon>
        <taxon>Formicidae</taxon>
        <taxon>Myrmicinae</taxon>
        <taxon>Cardiocondyla</taxon>
    </lineage>
</organism>
<dbReference type="GO" id="GO:0004852">
    <property type="term" value="F:uroporphyrinogen-III synthase activity"/>
    <property type="evidence" value="ECO:0007669"/>
    <property type="project" value="UniProtKB-EC"/>
</dbReference>
<dbReference type="Gene3D" id="3.40.50.10090">
    <property type="match status" value="2"/>
</dbReference>
<feature type="domain" description="Tetrapyrrole biosynthesis uroporphyrinogen III synthase" evidence="12">
    <location>
        <begin position="38"/>
        <end position="265"/>
    </location>
</feature>
<dbReference type="Pfam" id="PF02602">
    <property type="entry name" value="HEM4"/>
    <property type="match status" value="1"/>
</dbReference>
<evidence type="ECO:0000313" key="14">
    <source>
        <dbReference type="Proteomes" id="UP001430953"/>
    </source>
</evidence>
<sequence>MKFNSLNCKTSVDVMARGEDKIVVLCKGLSEKSDRQETYIETLESAGYTCECLQTLRFEFINISQLQECLSAVDRYSGLILTSPRTVEAVALAARKDASILDQWKQMPAYCVGPATDSLARSQLNLQHCIGSQSGNSKRLAEKIVLDTKKDSKPLLYPCSEIARDTISSIIGDSGILIKKIVVYKTLESETLEHELPKMLEKSSTFVFFSPSTVKYIKDQLRSSCKKNIKDIKAIAIGPVTKDALINSGFSVFATADKPEPAALMHAITVSESTENLT</sequence>
<reference evidence="13 14" key="1">
    <citation type="submission" date="2023-03" db="EMBL/GenBank/DDBJ databases">
        <title>High recombination rates correlate with genetic variation in Cardiocondyla obscurior ants.</title>
        <authorList>
            <person name="Errbii M."/>
        </authorList>
    </citation>
    <scope>NUCLEOTIDE SEQUENCE [LARGE SCALE GENOMIC DNA]</scope>
    <source>
        <strain evidence="13">Alpha-2009</strain>
        <tissue evidence="13">Whole body</tissue>
    </source>
</reference>
<evidence type="ECO:0000256" key="11">
    <source>
        <dbReference type="ARBA" id="ARBA00060039"/>
    </source>
</evidence>
<evidence type="ECO:0000256" key="1">
    <source>
        <dbReference type="ARBA" id="ARBA00004772"/>
    </source>
</evidence>
<comment type="similarity">
    <text evidence="2">Belongs to the uroporphyrinogen-III synthase family.</text>
</comment>
<dbReference type="InterPro" id="IPR036108">
    <property type="entry name" value="4pyrrol_syn_uPrphyn_synt_sf"/>
</dbReference>
<evidence type="ECO:0000256" key="10">
    <source>
        <dbReference type="ARBA" id="ARBA00048617"/>
    </source>
</evidence>
<evidence type="ECO:0000313" key="13">
    <source>
        <dbReference type="EMBL" id="KAL0134447.1"/>
    </source>
</evidence>
<evidence type="ECO:0000256" key="8">
    <source>
        <dbReference type="ARBA" id="ARBA00032649"/>
    </source>
</evidence>
<dbReference type="InterPro" id="IPR003754">
    <property type="entry name" value="4pyrrol_synth_uPrphyn_synth"/>
</dbReference>
<dbReference type="AlphaFoldDB" id="A0AAW2H4I0"/>
<dbReference type="GO" id="GO:0005829">
    <property type="term" value="C:cytosol"/>
    <property type="evidence" value="ECO:0007669"/>
    <property type="project" value="TreeGrafter"/>
</dbReference>